<dbReference type="AlphaFoldDB" id="A0ABD0P9R6"/>
<organism evidence="1 2">
    <name type="scientific">Cirrhinus mrigala</name>
    <name type="common">Mrigala</name>
    <dbReference type="NCBI Taxonomy" id="683832"/>
    <lineage>
        <taxon>Eukaryota</taxon>
        <taxon>Metazoa</taxon>
        <taxon>Chordata</taxon>
        <taxon>Craniata</taxon>
        <taxon>Vertebrata</taxon>
        <taxon>Euteleostomi</taxon>
        <taxon>Actinopterygii</taxon>
        <taxon>Neopterygii</taxon>
        <taxon>Teleostei</taxon>
        <taxon>Ostariophysi</taxon>
        <taxon>Cypriniformes</taxon>
        <taxon>Cyprinidae</taxon>
        <taxon>Labeoninae</taxon>
        <taxon>Labeonini</taxon>
        <taxon>Cirrhinus</taxon>
    </lineage>
</organism>
<proteinExistence type="predicted"/>
<dbReference type="Proteomes" id="UP001529510">
    <property type="component" value="Unassembled WGS sequence"/>
</dbReference>
<feature type="non-terminal residue" evidence="1">
    <location>
        <position position="61"/>
    </location>
</feature>
<accession>A0ABD0P9R6</accession>
<gene>
    <name evidence="1" type="ORF">M9458_034627</name>
</gene>
<evidence type="ECO:0000313" key="1">
    <source>
        <dbReference type="EMBL" id="KAL0170031.1"/>
    </source>
</evidence>
<keyword evidence="2" id="KW-1185">Reference proteome</keyword>
<evidence type="ECO:0008006" key="3">
    <source>
        <dbReference type="Google" id="ProtNLM"/>
    </source>
</evidence>
<dbReference type="SUPFAM" id="SSF50729">
    <property type="entry name" value="PH domain-like"/>
    <property type="match status" value="1"/>
</dbReference>
<dbReference type="InterPro" id="IPR011993">
    <property type="entry name" value="PH-like_dom_sf"/>
</dbReference>
<name>A0ABD0P9R6_CIRMR</name>
<comment type="caution">
    <text evidence="1">The sequence shown here is derived from an EMBL/GenBank/DDBJ whole genome shotgun (WGS) entry which is preliminary data.</text>
</comment>
<reference evidence="1 2" key="1">
    <citation type="submission" date="2024-05" db="EMBL/GenBank/DDBJ databases">
        <title>Genome sequencing and assembly of Indian major carp, Cirrhinus mrigala (Hamilton, 1822).</title>
        <authorList>
            <person name="Mohindra V."/>
            <person name="Chowdhury L.M."/>
            <person name="Lal K."/>
            <person name="Jena J.K."/>
        </authorList>
    </citation>
    <scope>NUCLEOTIDE SEQUENCE [LARGE SCALE GENOMIC DNA]</scope>
    <source>
        <strain evidence="1">CM1030</strain>
        <tissue evidence="1">Blood</tissue>
    </source>
</reference>
<protein>
    <recommendedName>
        <fullName evidence="3">GRAM domain-containing protein</fullName>
    </recommendedName>
</protein>
<evidence type="ECO:0000313" key="2">
    <source>
        <dbReference type="Proteomes" id="UP001529510"/>
    </source>
</evidence>
<sequence>MELSEHIKTANVEDVTLKRPFHPALRGTLCVTSHHLLFSDRKDEASWQLLILLKNIDAIEK</sequence>
<dbReference type="Gene3D" id="2.30.29.30">
    <property type="entry name" value="Pleckstrin-homology domain (PH domain)/Phosphotyrosine-binding domain (PTB)"/>
    <property type="match status" value="1"/>
</dbReference>
<dbReference type="EMBL" id="JAMKFB020000017">
    <property type="protein sequence ID" value="KAL0170031.1"/>
    <property type="molecule type" value="Genomic_DNA"/>
</dbReference>